<sequence length="148" mass="16440">MSLDLLTELLLDCEARQLDILTEVPMQANVTSYSKNSHSSKSTDGSNSYGSSFRQCPREHGRGWFRGRSRSNSRGWTRSRPQCQLCGKVGHVVQTCYHRFNENFSGVDTNDSKTVNYHSYEQSSSSCCNFHSQAPAQASRSSATGSSV</sequence>
<dbReference type="RefSeq" id="XP_040964122.1">
    <property type="nucleotide sequence ID" value="XM_041108188.1"/>
</dbReference>
<dbReference type="InterPro" id="IPR036875">
    <property type="entry name" value="Znf_CCHC_sf"/>
</dbReference>
<reference evidence="2" key="1">
    <citation type="journal article" date="2020" name="Nat. Genet.">
        <title>Genomic diversifications of five Gossypium allopolyploid species and their impact on cotton improvement.</title>
        <authorList>
            <person name="Chen Z.J."/>
            <person name="Sreedasyam A."/>
            <person name="Ando A."/>
            <person name="Song Q."/>
            <person name="De Santiago L.M."/>
            <person name="Hulse-Kemp A.M."/>
            <person name="Ding M."/>
            <person name="Ye W."/>
            <person name="Kirkbride R.C."/>
            <person name="Jenkins J."/>
            <person name="Plott C."/>
            <person name="Lovell J."/>
            <person name="Lin Y.M."/>
            <person name="Vaughn R."/>
            <person name="Liu B."/>
            <person name="Simpson S."/>
            <person name="Scheffler B.E."/>
            <person name="Wen L."/>
            <person name="Saski C.A."/>
            <person name="Grover C.E."/>
            <person name="Hu G."/>
            <person name="Conover J.L."/>
            <person name="Carlson J.W."/>
            <person name="Shu S."/>
            <person name="Boston L.B."/>
            <person name="Williams M."/>
            <person name="Peterson D.G."/>
            <person name="McGee K."/>
            <person name="Jones D.C."/>
            <person name="Wendel J.F."/>
            <person name="Stelly D.M."/>
            <person name="Grimwood J."/>
            <person name="Schmutz J."/>
        </authorList>
    </citation>
    <scope>NUCLEOTIDE SEQUENCE [LARGE SCALE GENOMIC DNA]</scope>
    <source>
        <strain evidence="2">cv. TM-1</strain>
    </source>
</reference>
<evidence type="ECO:0000313" key="3">
    <source>
        <dbReference type="RefSeq" id="XP_040964122.1"/>
    </source>
</evidence>
<accession>A0ABM3BAP0</accession>
<feature type="region of interest" description="Disordered" evidence="1">
    <location>
        <begin position="31"/>
        <end position="80"/>
    </location>
</feature>
<feature type="compositionally biased region" description="Low complexity" evidence="1">
    <location>
        <begin position="31"/>
        <end position="48"/>
    </location>
</feature>
<evidence type="ECO:0000313" key="2">
    <source>
        <dbReference type="Proteomes" id="UP000818029"/>
    </source>
</evidence>
<proteinExistence type="predicted"/>
<name>A0ABM3BAP0_GOSHI</name>
<reference evidence="3" key="2">
    <citation type="submission" date="2025-08" db="UniProtKB">
        <authorList>
            <consortium name="RefSeq"/>
        </authorList>
    </citation>
    <scope>IDENTIFICATION</scope>
</reference>
<dbReference type="SUPFAM" id="SSF57756">
    <property type="entry name" value="Retrovirus zinc finger-like domains"/>
    <property type="match status" value="1"/>
</dbReference>
<dbReference type="GeneID" id="121224617"/>
<organism evidence="2 3">
    <name type="scientific">Gossypium hirsutum</name>
    <name type="common">Upland cotton</name>
    <name type="synonym">Gossypium mexicanum</name>
    <dbReference type="NCBI Taxonomy" id="3635"/>
    <lineage>
        <taxon>Eukaryota</taxon>
        <taxon>Viridiplantae</taxon>
        <taxon>Streptophyta</taxon>
        <taxon>Embryophyta</taxon>
        <taxon>Tracheophyta</taxon>
        <taxon>Spermatophyta</taxon>
        <taxon>Magnoliopsida</taxon>
        <taxon>eudicotyledons</taxon>
        <taxon>Gunneridae</taxon>
        <taxon>Pentapetalae</taxon>
        <taxon>rosids</taxon>
        <taxon>malvids</taxon>
        <taxon>Malvales</taxon>
        <taxon>Malvaceae</taxon>
        <taxon>Malvoideae</taxon>
        <taxon>Gossypium</taxon>
    </lineage>
</organism>
<gene>
    <name evidence="3" type="primary">LOC121224617</name>
</gene>
<keyword evidence="2" id="KW-1185">Reference proteome</keyword>
<dbReference type="Proteomes" id="UP000818029">
    <property type="component" value="Chromosome D12"/>
</dbReference>
<evidence type="ECO:0000256" key="1">
    <source>
        <dbReference type="SAM" id="MobiDB-lite"/>
    </source>
</evidence>
<protein>
    <submittedName>
        <fullName evidence="3">Uncharacterized protein</fullName>
    </submittedName>
</protein>